<dbReference type="Proteomes" id="UP001443914">
    <property type="component" value="Unassembled WGS sequence"/>
</dbReference>
<dbReference type="SUPFAM" id="SSF48452">
    <property type="entry name" value="TPR-like"/>
    <property type="match status" value="1"/>
</dbReference>
<dbReference type="EMBL" id="JBDFQZ010000009">
    <property type="protein sequence ID" value="KAK9692289.1"/>
    <property type="molecule type" value="Genomic_DNA"/>
</dbReference>
<evidence type="ECO:0000256" key="1">
    <source>
        <dbReference type="ARBA" id="ARBA00007626"/>
    </source>
</evidence>
<feature type="repeat" description="PPR" evidence="3">
    <location>
        <begin position="887"/>
        <end position="921"/>
    </location>
</feature>
<evidence type="ECO:0000313" key="6">
    <source>
        <dbReference type="Proteomes" id="UP001443914"/>
    </source>
</evidence>
<keyword evidence="2" id="KW-0677">Repeat</keyword>
<keyword evidence="6" id="KW-1185">Reference proteome</keyword>
<dbReference type="GO" id="GO:0006396">
    <property type="term" value="P:RNA processing"/>
    <property type="evidence" value="ECO:0007669"/>
    <property type="project" value="TreeGrafter"/>
</dbReference>
<proteinExistence type="inferred from homology"/>
<reference evidence="5" key="1">
    <citation type="submission" date="2024-03" db="EMBL/GenBank/DDBJ databases">
        <title>WGS assembly of Saponaria officinalis var. Norfolk2.</title>
        <authorList>
            <person name="Jenkins J."/>
            <person name="Shu S."/>
            <person name="Grimwood J."/>
            <person name="Barry K."/>
            <person name="Goodstein D."/>
            <person name="Schmutz J."/>
            <person name="Leebens-Mack J."/>
            <person name="Osbourn A."/>
        </authorList>
    </citation>
    <scope>NUCLEOTIDE SEQUENCE [LARGE SCALE GENOMIC DNA]</scope>
    <source>
        <strain evidence="5">JIC</strain>
    </source>
</reference>
<protein>
    <recommendedName>
        <fullName evidence="4">Pentatricopeptide repeat-containing protein-mitochondrial domain-containing protein</fullName>
    </recommendedName>
</protein>
<evidence type="ECO:0000259" key="4">
    <source>
        <dbReference type="Pfam" id="PF23276"/>
    </source>
</evidence>
<evidence type="ECO:0000313" key="5">
    <source>
        <dbReference type="EMBL" id="KAK9692289.1"/>
    </source>
</evidence>
<feature type="repeat" description="PPR" evidence="3">
    <location>
        <begin position="676"/>
        <end position="710"/>
    </location>
</feature>
<dbReference type="Gene3D" id="1.25.40.10">
    <property type="entry name" value="Tetratricopeptide repeat domain"/>
    <property type="match status" value="7"/>
</dbReference>
<dbReference type="Pfam" id="PF12854">
    <property type="entry name" value="PPR_1"/>
    <property type="match status" value="2"/>
</dbReference>
<dbReference type="PANTHER" id="PTHR47934">
    <property type="entry name" value="PENTATRICOPEPTIDE REPEAT-CONTAINING PROTEIN PET309, MITOCHONDRIAL"/>
    <property type="match status" value="1"/>
</dbReference>
<dbReference type="AlphaFoldDB" id="A0AAW1IQD4"/>
<dbReference type="GO" id="GO:0005739">
    <property type="term" value="C:mitochondrion"/>
    <property type="evidence" value="ECO:0007669"/>
    <property type="project" value="TreeGrafter"/>
</dbReference>
<dbReference type="PANTHER" id="PTHR47934:SF6">
    <property type="entry name" value="MITOCHONDRIAL GROUP I INTRON SPLICING FACTOR CCM1-RELATED"/>
    <property type="match status" value="1"/>
</dbReference>
<evidence type="ECO:0000256" key="2">
    <source>
        <dbReference type="ARBA" id="ARBA00022737"/>
    </source>
</evidence>
<feature type="repeat" description="PPR" evidence="3">
    <location>
        <begin position="817"/>
        <end position="851"/>
    </location>
</feature>
<dbReference type="InterPro" id="IPR051114">
    <property type="entry name" value="Mito_RNA_Proc_CCM1"/>
</dbReference>
<dbReference type="PROSITE" id="PS51375">
    <property type="entry name" value="PPR"/>
    <property type="match status" value="14"/>
</dbReference>
<dbReference type="Pfam" id="PF01535">
    <property type="entry name" value="PPR"/>
    <property type="match status" value="4"/>
</dbReference>
<gene>
    <name evidence="5" type="ORF">RND81_09G254100</name>
</gene>
<feature type="repeat" description="PPR" evidence="3">
    <location>
        <begin position="957"/>
        <end position="991"/>
    </location>
</feature>
<feature type="repeat" description="PPR" evidence="3">
    <location>
        <begin position="922"/>
        <end position="956"/>
    </location>
</feature>
<feature type="repeat" description="PPR" evidence="3">
    <location>
        <begin position="327"/>
        <end position="361"/>
    </location>
</feature>
<comment type="caution">
    <text evidence="5">The sequence shown here is derived from an EMBL/GenBank/DDBJ whole genome shotgun (WGS) entry which is preliminary data.</text>
</comment>
<feature type="repeat" description="PPR" evidence="3">
    <location>
        <begin position="222"/>
        <end position="256"/>
    </location>
</feature>
<feature type="repeat" description="PPR" evidence="3">
    <location>
        <begin position="852"/>
        <end position="886"/>
    </location>
</feature>
<feature type="repeat" description="PPR" evidence="3">
    <location>
        <begin position="711"/>
        <end position="745"/>
    </location>
</feature>
<comment type="similarity">
    <text evidence="1">Belongs to the PPR family. P subfamily.</text>
</comment>
<organism evidence="5 6">
    <name type="scientific">Saponaria officinalis</name>
    <name type="common">Common soapwort</name>
    <name type="synonym">Lychnis saponaria</name>
    <dbReference type="NCBI Taxonomy" id="3572"/>
    <lineage>
        <taxon>Eukaryota</taxon>
        <taxon>Viridiplantae</taxon>
        <taxon>Streptophyta</taxon>
        <taxon>Embryophyta</taxon>
        <taxon>Tracheophyta</taxon>
        <taxon>Spermatophyta</taxon>
        <taxon>Magnoliopsida</taxon>
        <taxon>eudicotyledons</taxon>
        <taxon>Gunneridae</taxon>
        <taxon>Pentapetalae</taxon>
        <taxon>Caryophyllales</taxon>
        <taxon>Caryophyllaceae</taxon>
        <taxon>Caryophylleae</taxon>
        <taxon>Saponaria</taxon>
    </lineage>
</organism>
<feature type="repeat" description="PPR" evidence="3">
    <location>
        <begin position="466"/>
        <end position="500"/>
    </location>
</feature>
<name>A0AAW1IQD4_SAPOF</name>
<dbReference type="InterPro" id="IPR057027">
    <property type="entry name" value="TPR_mt"/>
</dbReference>
<feature type="repeat" description="PPR" evidence="3">
    <location>
        <begin position="746"/>
        <end position="782"/>
    </location>
</feature>
<feature type="repeat" description="PPR" evidence="3">
    <location>
        <begin position="396"/>
        <end position="430"/>
    </location>
</feature>
<sequence>MKRFLTKVRTFNSYNILINQHLGNFSFSTHSKSKKDQSKPSKTQKLLLSNHTNDSLFSDITEILGTGNLTVDEKLSGFSVSSENDAGFSGAGYCTPGVRGNAQEKNEGEIEGMVDLSENDVSGVVGRVTEVVRGDHGESSMEELLDKSGFEMSSDIVCKVLKRCFKVPHLGRRFFDWVKLKNGSCVTTENYNTLLYMAGDAKDFVLVEKLLEEMAEYNCEKDVKTWTIILMHYGKAKLVGKALSTFEKMRKSGVEPDVEVYRIVIGLLCKFRKGEIALEFYKEMVRKGFELDRQVYPNLLNCLAGCGDVDGVYVVVHDMINVSNIPEHDAYSSVLKSFCIAGRIKEALELIRDLNNKNVTLSPVFFETLVKGLCKADRVDDALEIVEIMKKRNVVNEVVYGALINGYLRKKDVLKGLDLFHCMKEVGFTPLTSTYTELMQQHFHSNEYEKGCALFKELLETGVKLDTVAYTAMIAGHVRHGQISAAWEVFRSMEEDGIRPTQKCFLIFVKELCRSSSAANEIINVLNYMLESKINIGKEVSDCVISYFERKKNIANSEQVKDILRRARECPEVGLSRDDSSVGQIQTEGVNSAESNVECFLPEPRPQAYSDEDLRKLRDILSSEKDWSVMKDVLEKLTICYTPALVSETLHICGRYGSAVLHFFSWVRTQPGYRHTTETYNLAIKIAGKGKDFKHMRYLFHEMQRNGCEVTPDTWTIMIMLYGRVGLTDIASRIFSEMKASGCKLTRTVYKYLLLSFCGKKGRKIDEAVKLFSEMISAGLVPDNELVEVCFDCFCQAGKLEEAKTCLDRLQKVGFSAPLSYSLLIRALCRRGKLEDALALANDVKENRSTLDNYICGSLVHGLLKTGRLDEALSKINSMKETGIHPTVHVYTSLVTHYCKAKDLERALDTFKTMWDEGCHPTVVTYTALIYGFINTGNFENAQKLFLRMRFKGPFPDFKAYSILISSLCERGKSEEAFRYLSEMMNDGIVPSTINFRTVFFGLNREGKQHLAQTVIHLKHDVASKRKFITS</sequence>
<dbReference type="GO" id="GO:0007005">
    <property type="term" value="P:mitochondrion organization"/>
    <property type="evidence" value="ECO:0007669"/>
    <property type="project" value="TreeGrafter"/>
</dbReference>
<feature type="repeat" description="PPR" evidence="3">
    <location>
        <begin position="257"/>
        <end position="291"/>
    </location>
</feature>
<feature type="domain" description="Pentatricopeptide repeat-containing protein-mitochondrial" evidence="4">
    <location>
        <begin position="723"/>
        <end position="840"/>
    </location>
</feature>
<dbReference type="Pfam" id="PF13041">
    <property type="entry name" value="PPR_2"/>
    <property type="match status" value="3"/>
</dbReference>
<evidence type="ECO:0000256" key="3">
    <source>
        <dbReference type="PROSITE-ProRule" id="PRU00708"/>
    </source>
</evidence>
<dbReference type="Pfam" id="PF23276">
    <property type="entry name" value="TPR_24"/>
    <property type="match status" value="1"/>
</dbReference>
<dbReference type="InterPro" id="IPR011990">
    <property type="entry name" value="TPR-like_helical_dom_sf"/>
</dbReference>
<dbReference type="InterPro" id="IPR002885">
    <property type="entry name" value="PPR_rpt"/>
</dbReference>
<accession>A0AAW1IQD4</accession>
<dbReference type="GO" id="GO:0003729">
    <property type="term" value="F:mRNA binding"/>
    <property type="evidence" value="ECO:0007669"/>
    <property type="project" value="TreeGrafter"/>
</dbReference>
<feature type="repeat" description="PPR" evidence="3">
    <location>
        <begin position="362"/>
        <end position="392"/>
    </location>
</feature>
<dbReference type="NCBIfam" id="TIGR00756">
    <property type="entry name" value="PPR"/>
    <property type="match status" value="13"/>
</dbReference>